<sequence length="319" mass="37293">MTTFHTAKVNGVSFVSSRDSISEKHVQPILSTQANYTAIMPFGFISDLEHPELHYDSDRQWFGETRQGVRQYISALKKSGFNIMLKPQIWVFHGSYTGHIEMKNEPAWQEFEKTYKAFILDFAMLAEEMQVSIFCIGTELEKFVQHRPDYWFELISAVKSVYTGKLTYAANWDEYTRTPFWSQLDYIGIDAYFPVSNMQTPTVEDCLIGWKAYHKAIEKHSETYNKPVLFTEFGYRSVDFSAKEPWKSDRSMTATNMQAQVNATEALFETFWQEDWFVGGFLWKWFHDYENSGGANNNQFTPQNKPVEAVIKSYYKTFK</sequence>
<comment type="caution">
    <text evidence="1">The sequence shown here is derived from an EMBL/GenBank/DDBJ whole genome shotgun (WGS) entry which is preliminary data.</text>
</comment>
<evidence type="ECO:0000313" key="2">
    <source>
        <dbReference type="Proteomes" id="UP001501456"/>
    </source>
</evidence>
<proteinExistence type="predicted"/>
<dbReference type="InterPro" id="IPR017853">
    <property type="entry name" value="GH"/>
</dbReference>
<dbReference type="Pfam" id="PF22612">
    <property type="entry name" value="GH113"/>
    <property type="match status" value="1"/>
</dbReference>
<accession>A0ABP7GTB6</accession>
<reference evidence="2" key="1">
    <citation type="journal article" date="2019" name="Int. J. Syst. Evol. Microbiol.">
        <title>The Global Catalogue of Microorganisms (GCM) 10K type strain sequencing project: providing services to taxonomists for standard genome sequencing and annotation.</title>
        <authorList>
            <consortium name="The Broad Institute Genomics Platform"/>
            <consortium name="The Broad Institute Genome Sequencing Center for Infectious Disease"/>
            <person name="Wu L."/>
            <person name="Ma J."/>
        </authorList>
    </citation>
    <scope>NUCLEOTIDE SEQUENCE [LARGE SCALE GENOMIC DNA]</scope>
    <source>
        <strain evidence="2">JCM 17525</strain>
    </source>
</reference>
<name>A0ABP7GTB6_9FLAO</name>
<evidence type="ECO:0000313" key="1">
    <source>
        <dbReference type="EMBL" id="GAA3773765.1"/>
    </source>
</evidence>
<organism evidence="1 2">
    <name type="scientific">Corallibacter vietnamensis</name>
    <dbReference type="NCBI Taxonomy" id="904130"/>
    <lineage>
        <taxon>Bacteria</taxon>
        <taxon>Pseudomonadati</taxon>
        <taxon>Bacteroidota</taxon>
        <taxon>Flavobacteriia</taxon>
        <taxon>Flavobacteriales</taxon>
        <taxon>Flavobacteriaceae</taxon>
        <taxon>Corallibacter</taxon>
    </lineage>
</organism>
<dbReference type="Gene3D" id="3.20.20.80">
    <property type="entry name" value="Glycosidases"/>
    <property type="match status" value="1"/>
</dbReference>
<dbReference type="InterPro" id="IPR055151">
    <property type="entry name" value="GH113"/>
</dbReference>
<gene>
    <name evidence="1" type="ORF">GCM10022271_02310</name>
</gene>
<dbReference type="EMBL" id="BAABBI010000001">
    <property type="protein sequence ID" value="GAA3773765.1"/>
    <property type="molecule type" value="Genomic_DNA"/>
</dbReference>
<evidence type="ECO:0008006" key="3">
    <source>
        <dbReference type="Google" id="ProtNLM"/>
    </source>
</evidence>
<dbReference type="Proteomes" id="UP001501456">
    <property type="component" value="Unassembled WGS sequence"/>
</dbReference>
<protein>
    <recommendedName>
        <fullName evidence="3">Glycoside hydrolase</fullName>
    </recommendedName>
</protein>
<dbReference type="CDD" id="cd19608">
    <property type="entry name" value="GH113_mannanase-like"/>
    <property type="match status" value="1"/>
</dbReference>
<dbReference type="RefSeq" id="WP_344726208.1">
    <property type="nucleotide sequence ID" value="NZ_BAABBI010000001.1"/>
</dbReference>
<keyword evidence="2" id="KW-1185">Reference proteome</keyword>
<dbReference type="SUPFAM" id="SSF51445">
    <property type="entry name" value="(Trans)glycosidases"/>
    <property type="match status" value="1"/>
</dbReference>